<feature type="transmembrane region" description="Helical" evidence="1">
    <location>
        <begin position="131"/>
        <end position="153"/>
    </location>
</feature>
<dbReference type="PANTHER" id="PTHR28009">
    <property type="entry name" value="PHEROMONE ALPHA FACTOR RECEPTOR"/>
    <property type="match status" value="1"/>
</dbReference>
<feature type="transmembrane region" description="Helical" evidence="1">
    <location>
        <begin position="208"/>
        <end position="228"/>
    </location>
</feature>
<evidence type="ECO:0008006" key="4">
    <source>
        <dbReference type="Google" id="ProtNLM"/>
    </source>
</evidence>
<dbReference type="EMBL" id="ML977562">
    <property type="protein sequence ID" value="KAF2005666.1"/>
    <property type="molecule type" value="Genomic_DNA"/>
</dbReference>
<feature type="transmembrane region" description="Helical" evidence="1">
    <location>
        <begin position="248"/>
        <end position="268"/>
    </location>
</feature>
<feature type="transmembrane region" description="Helical" evidence="1">
    <location>
        <begin position="84"/>
        <end position="104"/>
    </location>
</feature>
<keyword evidence="1" id="KW-0812">Transmembrane</keyword>
<dbReference type="Gene3D" id="1.10.287.920">
    <property type="entry name" value="Pheromone alpha factor receptor"/>
    <property type="match status" value="1"/>
</dbReference>
<accession>A0A6A5X2K5</accession>
<reference evidence="2" key="1">
    <citation type="journal article" date="2020" name="Stud. Mycol.">
        <title>101 Dothideomycetes genomes: a test case for predicting lifestyles and emergence of pathogens.</title>
        <authorList>
            <person name="Haridas S."/>
            <person name="Albert R."/>
            <person name="Binder M."/>
            <person name="Bloem J."/>
            <person name="Labutti K."/>
            <person name="Salamov A."/>
            <person name="Andreopoulos B."/>
            <person name="Baker S."/>
            <person name="Barry K."/>
            <person name="Bills G."/>
            <person name="Bluhm B."/>
            <person name="Cannon C."/>
            <person name="Castanera R."/>
            <person name="Culley D."/>
            <person name="Daum C."/>
            <person name="Ezra D."/>
            <person name="Gonzalez J."/>
            <person name="Henrissat B."/>
            <person name="Kuo A."/>
            <person name="Liang C."/>
            <person name="Lipzen A."/>
            <person name="Lutzoni F."/>
            <person name="Magnuson J."/>
            <person name="Mondo S."/>
            <person name="Nolan M."/>
            <person name="Ohm R."/>
            <person name="Pangilinan J."/>
            <person name="Park H.-J."/>
            <person name="Ramirez L."/>
            <person name="Alfaro M."/>
            <person name="Sun H."/>
            <person name="Tritt A."/>
            <person name="Yoshinaga Y."/>
            <person name="Zwiers L.-H."/>
            <person name="Turgeon B."/>
            <person name="Goodwin S."/>
            <person name="Spatafora J."/>
            <person name="Crous P."/>
            <person name="Grigoriev I."/>
        </authorList>
    </citation>
    <scope>NUCLEOTIDE SEQUENCE</scope>
    <source>
        <strain evidence="2">CBS 123094</strain>
    </source>
</reference>
<dbReference type="GO" id="GO:0004932">
    <property type="term" value="F:mating-type factor pheromone receptor activity"/>
    <property type="evidence" value="ECO:0007669"/>
    <property type="project" value="InterPro"/>
</dbReference>
<evidence type="ECO:0000256" key="1">
    <source>
        <dbReference type="SAM" id="Phobius"/>
    </source>
</evidence>
<dbReference type="GO" id="GO:0000750">
    <property type="term" value="P:pheromone-dependent signal transduction involved in conjugation with cellular fusion"/>
    <property type="evidence" value="ECO:0007669"/>
    <property type="project" value="TreeGrafter"/>
</dbReference>
<feature type="transmembrane region" description="Helical" evidence="1">
    <location>
        <begin position="53"/>
        <end position="72"/>
    </location>
</feature>
<dbReference type="GO" id="GO:0038038">
    <property type="term" value="C:G protein-coupled receptor homodimeric complex"/>
    <property type="evidence" value="ECO:0007669"/>
    <property type="project" value="TreeGrafter"/>
</dbReference>
<feature type="transmembrane region" description="Helical" evidence="1">
    <location>
        <begin position="165"/>
        <end position="188"/>
    </location>
</feature>
<dbReference type="PRINTS" id="PR00250">
    <property type="entry name" value="GPCRSTE2"/>
</dbReference>
<evidence type="ECO:0000313" key="2">
    <source>
        <dbReference type="EMBL" id="KAF2005666.1"/>
    </source>
</evidence>
<gene>
    <name evidence="2" type="ORF">P154DRAFT_570966</name>
</gene>
<dbReference type="PANTHER" id="PTHR28009:SF1">
    <property type="entry name" value="PHEROMONE ALPHA FACTOR RECEPTOR"/>
    <property type="match status" value="1"/>
</dbReference>
<organism evidence="2 3">
    <name type="scientific">Amniculicola lignicola CBS 123094</name>
    <dbReference type="NCBI Taxonomy" id="1392246"/>
    <lineage>
        <taxon>Eukaryota</taxon>
        <taxon>Fungi</taxon>
        <taxon>Dikarya</taxon>
        <taxon>Ascomycota</taxon>
        <taxon>Pezizomycotina</taxon>
        <taxon>Dothideomycetes</taxon>
        <taxon>Pleosporomycetidae</taxon>
        <taxon>Pleosporales</taxon>
        <taxon>Amniculicolaceae</taxon>
        <taxon>Amniculicola</taxon>
    </lineage>
</organism>
<dbReference type="CDD" id="cd14939">
    <property type="entry name" value="7tmD_STE2"/>
    <property type="match status" value="1"/>
</dbReference>
<sequence length="393" mass="43244">MSGPIFNNNNNIVPPDFDPLSQTFTLLLPDGTPFNASMADVQYLVTSSVRTSINYGTQIGTSIILLLVLLLLTRRDKRRSALFIMNALCLAINAIRSILQVVYFDSNWWNVYTLLSGDYSRVTSMDRANSIASNTLTLLLVICILISLSMQVWVVCTTTPMIQRIAIMSMTTAIALIAIGYRFALVIINNARIADNSGIADKVGLQKTVVIVQTVAIWVYCAIFTFKLGHALIQRRRLGMTQFGPMQIIFIMGCQTMIIPAIFSILQFCYSDLEFSTQTLTMVCIFLPLSAIWAGVVVNDATLGSSGADSHQMLLRGQFGRSPHSSPTPSRLRHAYGHGEKYTTATSMYSHAGKEPESPATQSSFVRAKQEVDGGIMVDRAWQVEKGEASNAV</sequence>
<dbReference type="InterPro" id="IPR000366">
    <property type="entry name" value="GPCR_STE2"/>
</dbReference>
<dbReference type="AlphaFoldDB" id="A0A6A5X2K5"/>
<keyword evidence="1" id="KW-1133">Transmembrane helix</keyword>
<keyword evidence="1" id="KW-0472">Membrane</keyword>
<dbReference type="Pfam" id="PF02116">
    <property type="entry name" value="STE2"/>
    <property type="match status" value="1"/>
</dbReference>
<proteinExistence type="predicted"/>
<dbReference type="InterPro" id="IPR027458">
    <property type="entry name" value="STE2_TM1-TM2_sf"/>
</dbReference>
<dbReference type="OrthoDB" id="5402633at2759"/>
<protein>
    <recommendedName>
        <fullName evidence="4">Pheromone alpha factor receptor</fullName>
    </recommendedName>
</protein>
<name>A0A6A5X2K5_9PLEO</name>
<evidence type="ECO:0000313" key="3">
    <source>
        <dbReference type="Proteomes" id="UP000799779"/>
    </source>
</evidence>
<feature type="transmembrane region" description="Helical" evidence="1">
    <location>
        <begin position="280"/>
        <end position="298"/>
    </location>
</feature>
<keyword evidence="3" id="KW-1185">Reference proteome</keyword>
<dbReference type="Proteomes" id="UP000799779">
    <property type="component" value="Unassembled WGS sequence"/>
</dbReference>